<accession>A0A0T6B5Z0</accession>
<evidence type="ECO:0000259" key="3">
    <source>
        <dbReference type="Pfam" id="PF01757"/>
    </source>
</evidence>
<feature type="compositionally biased region" description="Basic and acidic residues" evidence="1">
    <location>
        <begin position="659"/>
        <end position="679"/>
    </location>
</feature>
<feature type="domain" description="Acyltransferase 3" evidence="3">
    <location>
        <begin position="19"/>
        <end position="346"/>
    </location>
</feature>
<feature type="transmembrane region" description="Helical" evidence="2">
    <location>
        <begin position="197"/>
        <end position="214"/>
    </location>
</feature>
<sequence length="679" mass="78594">LPFVNKDFPEKWQRQMYTQYVQGAPTAVDTFMFLTGLLMAMSFLKVYNKPRTKFNIIIYYIHRYLRLTPALAVVYFLHVSVFLHLGDGPLWKYVTERTRENCLNRWASFFFYYQNYLDHNNMCLLHTWYLSMDMQIYIVSPLVLLPLVRRRKLMMRAGLPMLIFLSMACPFLITYFYETEIFTEDYYKYYYYPTHTRLSPWLIGTLTGAILHVYKDAKLTIHPIINIFIWAVVVSGMVACILTWTDVTYNYDRLSTSFYLTLYKPAWCCGLAWIVYACMKGRGGIFNYVLSAEIFQTLSKITYAMYLVHITCLLHNVARTRYPAHFGDLEVFHSFLGDVLMTITLAFIWCLLFESPIIAVERFIFGGGTRRKENKTSTPAIQEGEVNPRSIEEVKIEDGISVQGPPAIKTHMDPLGIEEETSMPTYSENRLRTIANNEDDILPEVLVENNSIYSNFVDTYPMYDEIKENNETLPEERIENDILISTENAKLEQNEGDNAEDDQIKPIENLTLQESDFANDNNENDDLPEVIIENNSINSNLVDASPLYHEIMQNNETLPEERIENDISDPLQESDAEIDKTVSIDVDEQNKHQEGNASSAESENKNSEILTEAKSESATEDVKNEDYYPTPKIDSKMPAEDLTTENDETLVNLESNYGKVDENLEKPTENDENDSSRKY</sequence>
<dbReference type="EMBL" id="LJIG01009623">
    <property type="protein sequence ID" value="KRT82710.1"/>
    <property type="molecule type" value="Genomic_DNA"/>
</dbReference>
<keyword evidence="2" id="KW-0472">Membrane</keyword>
<feature type="transmembrane region" description="Helical" evidence="2">
    <location>
        <begin position="20"/>
        <end position="44"/>
    </location>
</feature>
<feature type="region of interest" description="Disordered" evidence="1">
    <location>
        <begin position="584"/>
        <end position="679"/>
    </location>
</feature>
<dbReference type="InterPro" id="IPR002656">
    <property type="entry name" value="Acyl_transf_3_dom"/>
</dbReference>
<feature type="transmembrane region" description="Helical" evidence="2">
    <location>
        <begin position="64"/>
        <end position="85"/>
    </location>
</feature>
<dbReference type="PANTHER" id="PTHR11161">
    <property type="entry name" value="O-ACYLTRANSFERASE"/>
    <property type="match status" value="1"/>
</dbReference>
<evidence type="ECO:0000256" key="2">
    <source>
        <dbReference type="SAM" id="Phobius"/>
    </source>
</evidence>
<feature type="transmembrane region" description="Helical" evidence="2">
    <location>
        <begin position="257"/>
        <end position="279"/>
    </location>
</feature>
<organism evidence="4 5">
    <name type="scientific">Oryctes borbonicus</name>
    <dbReference type="NCBI Taxonomy" id="1629725"/>
    <lineage>
        <taxon>Eukaryota</taxon>
        <taxon>Metazoa</taxon>
        <taxon>Ecdysozoa</taxon>
        <taxon>Arthropoda</taxon>
        <taxon>Hexapoda</taxon>
        <taxon>Insecta</taxon>
        <taxon>Pterygota</taxon>
        <taxon>Neoptera</taxon>
        <taxon>Endopterygota</taxon>
        <taxon>Coleoptera</taxon>
        <taxon>Polyphaga</taxon>
        <taxon>Scarabaeiformia</taxon>
        <taxon>Scarabaeidae</taxon>
        <taxon>Dynastinae</taxon>
        <taxon>Oryctes</taxon>
    </lineage>
</organism>
<dbReference type="PANTHER" id="PTHR11161:SF0">
    <property type="entry name" value="O-ACYLTRANSFERASE LIKE PROTEIN"/>
    <property type="match status" value="1"/>
</dbReference>
<feature type="transmembrane region" description="Helical" evidence="2">
    <location>
        <begin position="159"/>
        <end position="177"/>
    </location>
</feature>
<keyword evidence="4" id="KW-0012">Acyltransferase</keyword>
<feature type="compositionally biased region" description="Basic and acidic residues" evidence="1">
    <location>
        <begin position="584"/>
        <end position="594"/>
    </location>
</feature>
<reference evidence="4 5" key="1">
    <citation type="submission" date="2015-09" db="EMBL/GenBank/DDBJ databases">
        <title>Draft genome of the scarab beetle Oryctes borbonicus.</title>
        <authorList>
            <person name="Meyer J.M."/>
            <person name="Markov G.V."/>
            <person name="Baskaran P."/>
            <person name="Herrmann M."/>
            <person name="Sommer R.J."/>
            <person name="Roedelsperger C."/>
        </authorList>
    </citation>
    <scope>NUCLEOTIDE SEQUENCE [LARGE SCALE GENOMIC DNA]</scope>
    <source>
        <strain evidence="4">OB123</strain>
        <tissue evidence="4">Whole animal</tissue>
    </source>
</reference>
<feature type="compositionally biased region" description="Basic and acidic residues" evidence="1">
    <location>
        <begin position="602"/>
        <end position="626"/>
    </location>
</feature>
<feature type="transmembrane region" description="Helical" evidence="2">
    <location>
        <begin position="226"/>
        <end position="245"/>
    </location>
</feature>
<feature type="transmembrane region" description="Helical" evidence="2">
    <location>
        <begin position="339"/>
        <end position="365"/>
    </location>
</feature>
<gene>
    <name evidence="4" type="ORF">AMK59_3857</name>
</gene>
<comment type="caution">
    <text evidence="4">The sequence shown here is derived from an EMBL/GenBank/DDBJ whole genome shotgun (WGS) entry which is preliminary data.</text>
</comment>
<evidence type="ECO:0000256" key="1">
    <source>
        <dbReference type="SAM" id="MobiDB-lite"/>
    </source>
</evidence>
<dbReference type="Pfam" id="PF01757">
    <property type="entry name" value="Acyl_transf_3"/>
    <property type="match status" value="1"/>
</dbReference>
<dbReference type="InterPro" id="IPR052728">
    <property type="entry name" value="O2_lipid_transport_reg"/>
</dbReference>
<protein>
    <submittedName>
        <fullName evidence="4">Acyltransferase</fullName>
    </submittedName>
</protein>
<evidence type="ECO:0000313" key="4">
    <source>
        <dbReference type="EMBL" id="KRT82710.1"/>
    </source>
</evidence>
<evidence type="ECO:0000313" key="5">
    <source>
        <dbReference type="Proteomes" id="UP000051574"/>
    </source>
</evidence>
<dbReference type="GO" id="GO:0016747">
    <property type="term" value="F:acyltransferase activity, transferring groups other than amino-acyl groups"/>
    <property type="evidence" value="ECO:0007669"/>
    <property type="project" value="InterPro"/>
</dbReference>
<keyword evidence="2" id="KW-0812">Transmembrane</keyword>
<dbReference type="AlphaFoldDB" id="A0A0T6B5Z0"/>
<name>A0A0T6B5Z0_9SCAR</name>
<dbReference type="OrthoDB" id="118951at2759"/>
<keyword evidence="2" id="KW-1133">Transmembrane helix</keyword>
<feature type="non-terminal residue" evidence="4">
    <location>
        <position position="1"/>
    </location>
</feature>
<keyword evidence="4" id="KW-0808">Transferase</keyword>
<proteinExistence type="predicted"/>
<keyword evidence="5" id="KW-1185">Reference proteome</keyword>
<feature type="transmembrane region" description="Helical" evidence="2">
    <location>
        <begin position="128"/>
        <end position="147"/>
    </location>
</feature>
<dbReference type="Proteomes" id="UP000051574">
    <property type="component" value="Unassembled WGS sequence"/>
</dbReference>
<feature type="transmembrane region" description="Helical" evidence="2">
    <location>
        <begin position="300"/>
        <end position="319"/>
    </location>
</feature>